<accession>A0AAV1G549</accession>
<evidence type="ECO:0000256" key="1">
    <source>
        <dbReference type="SAM" id="MobiDB-lite"/>
    </source>
</evidence>
<keyword evidence="3" id="KW-1185">Reference proteome</keyword>
<name>A0AAV1G549_XYRNO</name>
<evidence type="ECO:0000313" key="2">
    <source>
        <dbReference type="EMBL" id="CAJ1068164.1"/>
    </source>
</evidence>
<dbReference type="Proteomes" id="UP001178508">
    <property type="component" value="Chromosome 12"/>
</dbReference>
<reference evidence="2" key="1">
    <citation type="submission" date="2023-08" db="EMBL/GenBank/DDBJ databases">
        <authorList>
            <person name="Alioto T."/>
            <person name="Alioto T."/>
            <person name="Gomez Garrido J."/>
        </authorList>
    </citation>
    <scope>NUCLEOTIDE SEQUENCE</scope>
</reference>
<dbReference type="AlphaFoldDB" id="A0AAV1G549"/>
<evidence type="ECO:0000313" key="3">
    <source>
        <dbReference type="Proteomes" id="UP001178508"/>
    </source>
</evidence>
<feature type="compositionally biased region" description="Polar residues" evidence="1">
    <location>
        <begin position="52"/>
        <end position="75"/>
    </location>
</feature>
<protein>
    <submittedName>
        <fullName evidence="2">Uncharacterized protein</fullName>
    </submittedName>
</protein>
<organism evidence="2 3">
    <name type="scientific">Xyrichtys novacula</name>
    <name type="common">Pearly razorfish</name>
    <name type="synonym">Hemipteronotus novacula</name>
    <dbReference type="NCBI Taxonomy" id="13765"/>
    <lineage>
        <taxon>Eukaryota</taxon>
        <taxon>Metazoa</taxon>
        <taxon>Chordata</taxon>
        <taxon>Craniata</taxon>
        <taxon>Vertebrata</taxon>
        <taxon>Euteleostomi</taxon>
        <taxon>Actinopterygii</taxon>
        <taxon>Neopterygii</taxon>
        <taxon>Teleostei</taxon>
        <taxon>Neoteleostei</taxon>
        <taxon>Acanthomorphata</taxon>
        <taxon>Eupercaria</taxon>
        <taxon>Labriformes</taxon>
        <taxon>Labridae</taxon>
        <taxon>Xyrichtys</taxon>
    </lineage>
</organism>
<gene>
    <name evidence="2" type="ORF">XNOV1_A010760</name>
</gene>
<sequence length="127" mass="14230">MTVIFANKHQAVRVHPRPPESLLLKGRKGEPLILRPSVVPQPFVQLRTKQQLMQSPAPSFQSEKLNLQSPGTLRTPTREGGKRNVPQLSQSRAVMIAIIMMIEMMNQSTLRAKATVRNSAHLLFLEG</sequence>
<proteinExistence type="predicted"/>
<dbReference type="EMBL" id="OY660875">
    <property type="protein sequence ID" value="CAJ1068164.1"/>
    <property type="molecule type" value="Genomic_DNA"/>
</dbReference>
<feature type="region of interest" description="Disordered" evidence="1">
    <location>
        <begin position="52"/>
        <end position="86"/>
    </location>
</feature>